<dbReference type="EMBL" id="BGPR01031198">
    <property type="protein sequence ID" value="GBO04106.1"/>
    <property type="molecule type" value="Genomic_DNA"/>
</dbReference>
<dbReference type="GO" id="GO:0003676">
    <property type="term" value="F:nucleic acid binding"/>
    <property type="evidence" value="ECO:0007669"/>
    <property type="project" value="InterPro"/>
</dbReference>
<dbReference type="Proteomes" id="UP000499080">
    <property type="component" value="Unassembled WGS sequence"/>
</dbReference>
<dbReference type="InterPro" id="IPR036397">
    <property type="entry name" value="RNaseH_sf"/>
</dbReference>
<evidence type="ECO:0000313" key="1">
    <source>
        <dbReference type="EMBL" id="GBO04106.1"/>
    </source>
</evidence>
<proteinExistence type="predicted"/>
<dbReference type="Gene3D" id="3.30.420.10">
    <property type="entry name" value="Ribonuclease H-like superfamily/Ribonuclease H"/>
    <property type="match status" value="1"/>
</dbReference>
<sequence>MVTFPLGEHSLWPSKVLQYGCPLLRPSSAAGRFCPTRTRLFKDYCDFMQDGAPPHIARQVQEMFLSYFGDDLLISRGFSTVWPSRSPDLNPCDFWLWDS</sequence>
<gene>
    <name evidence="1" type="ORF">AVEN_203795_1</name>
</gene>
<name>A0A4Y2TXQ8_ARAVE</name>
<organism evidence="1 2">
    <name type="scientific">Araneus ventricosus</name>
    <name type="common">Orbweaver spider</name>
    <name type="synonym">Epeira ventricosa</name>
    <dbReference type="NCBI Taxonomy" id="182803"/>
    <lineage>
        <taxon>Eukaryota</taxon>
        <taxon>Metazoa</taxon>
        <taxon>Ecdysozoa</taxon>
        <taxon>Arthropoda</taxon>
        <taxon>Chelicerata</taxon>
        <taxon>Arachnida</taxon>
        <taxon>Araneae</taxon>
        <taxon>Araneomorphae</taxon>
        <taxon>Entelegynae</taxon>
        <taxon>Araneoidea</taxon>
        <taxon>Araneidae</taxon>
        <taxon>Araneus</taxon>
    </lineage>
</organism>
<dbReference type="PANTHER" id="PTHR47326:SF1">
    <property type="entry name" value="HTH PSQ-TYPE DOMAIN-CONTAINING PROTEIN"/>
    <property type="match status" value="1"/>
</dbReference>
<protein>
    <recommendedName>
        <fullName evidence="3">Tc1-like transposase DDE domain-containing protein</fullName>
    </recommendedName>
</protein>
<reference evidence="1 2" key="1">
    <citation type="journal article" date="2019" name="Sci. Rep.">
        <title>Orb-weaving spider Araneus ventricosus genome elucidates the spidroin gene catalogue.</title>
        <authorList>
            <person name="Kono N."/>
            <person name="Nakamura H."/>
            <person name="Ohtoshi R."/>
            <person name="Moran D.A.P."/>
            <person name="Shinohara A."/>
            <person name="Yoshida Y."/>
            <person name="Fujiwara M."/>
            <person name="Mori M."/>
            <person name="Tomita M."/>
            <person name="Arakawa K."/>
        </authorList>
    </citation>
    <scope>NUCLEOTIDE SEQUENCE [LARGE SCALE GENOMIC DNA]</scope>
</reference>
<dbReference type="AlphaFoldDB" id="A0A4Y2TXQ8"/>
<evidence type="ECO:0008006" key="3">
    <source>
        <dbReference type="Google" id="ProtNLM"/>
    </source>
</evidence>
<evidence type="ECO:0000313" key="2">
    <source>
        <dbReference type="Proteomes" id="UP000499080"/>
    </source>
</evidence>
<accession>A0A4Y2TXQ8</accession>
<dbReference type="PANTHER" id="PTHR47326">
    <property type="entry name" value="TRANSPOSABLE ELEMENT TC3 TRANSPOSASE-LIKE PROTEIN"/>
    <property type="match status" value="1"/>
</dbReference>
<keyword evidence="2" id="KW-1185">Reference proteome</keyword>
<comment type="caution">
    <text evidence="1">The sequence shown here is derived from an EMBL/GenBank/DDBJ whole genome shotgun (WGS) entry which is preliminary data.</text>
</comment>